<dbReference type="EMBL" id="MJEQ01037185">
    <property type="protein sequence ID" value="OIT04257.1"/>
    <property type="molecule type" value="Genomic_DNA"/>
</dbReference>
<protein>
    <submittedName>
        <fullName evidence="1">Uncharacterized protein</fullName>
    </submittedName>
</protein>
<name>A0A1J6JAP5_NICAT</name>
<sequence>MDGTSVANSSCKKRIMELSYYFNSMLQQSYVKIRQDMRRQSNETRETIVILIVPQLEAIVRLRCCSAFGLRPFYGECKNTLFLIIYVDFLLNLRQILTLILHECIRWKFLLMSLP</sequence>
<reference evidence="1" key="1">
    <citation type="submission" date="2016-11" db="EMBL/GenBank/DDBJ databases">
        <title>The genome of Nicotiana attenuata.</title>
        <authorList>
            <person name="Xu S."/>
            <person name="Brockmoeller T."/>
            <person name="Gaquerel E."/>
            <person name="Navarro A."/>
            <person name="Kuhl H."/>
            <person name="Gase K."/>
            <person name="Ling Z."/>
            <person name="Zhou W."/>
            <person name="Kreitzer C."/>
            <person name="Stanke M."/>
            <person name="Tang H."/>
            <person name="Lyons E."/>
            <person name="Pandey P."/>
            <person name="Pandey S.P."/>
            <person name="Timmermann B."/>
            <person name="Baldwin I.T."/>
        </authorList>
    </citation>
    <scope>NUCLEOTIDE SEQUENCE [LARGE SCALE GENOMIC DNA]</scope>
    <source>
        <strain evidence="1">UT</strain>
    </source>
</reference>
<evidence type="ECO:0000313" key="1">
    <source>
        <dbReference type="EMBL" id="OIT04257.1"/>
    </source>
</evidence>
<dbReference type="Gramene" id="OIT04257">
    <property type="protein sequence ID" value="OIT04257"/>
    <property type="gene ID" value="A4A49_52390"/>
</dbReference>
<organism evidence="1 2">
    <name type="scientific">Nicotiana attenuata</name>
    <name type="common">Coyote tobacco</name>
    <dbReference type="NCBI Taxonomy" id="49451"/>
    <lineage>
        <taxon>Eukaryota</taxon>
        <taxon>Viridiplantae</taxon>
        <taxon>Streptophyta</taxon>
        <taxon>Embryophyta</taxon>
        <taxon>Tracheophyta</taxon>
        <taxon>Spermatophyta</taxon>
        <taxon>Magnoliopsida</taxon>
        <taxon>eudicotyledons</taxon>
        <taxon>Gunneridae</taxon>
        <taxon>Pentapetalae</taxon>
        <taxon>asterids</taxon>
        <taxon>lamiids</taxon>
        <taxon>Solanales</taxon>
        <taxon>Solanaceae</taxon>
        <taxon>Nicotianoideae</taxon>
        <taxon>Nicotianeae</taxon>
        <taxon>Nicotiana</taxon>
    </lineage>
</organism>
<dbReference type="Proteomes" id="UP000187609">
    <property type="component" value="Unassembled WGS sequence"/>
</dbReference>
<evidence type="ECO:0000313" key="2">
    <source>
        <dbReference type="Proteomes" id="UP000187609"/>
    </source>
</evidence>
<gene>
    <name evidence="1" type="ORF">A4A49_52390</name>
</gene>
<dbReference type="SMR" id="A0A1J6JAP5"/>
<proteinExistence type="predicted"/>
<accession>A0A1J6JAP5</accession>
<keyword evidence="2" id="KW-1185">Reference proteome</keyword>
<comment type="caution">
    <text evidence="1">The sequence shown here is derived from an EMBL/GenBank/DDBJ whole genome shotgun (WGS) entry which is preliminary data.</text>
</comment>
<dbReference type="AlphaFoldDB" id="A0A1J6JAP5"/>